<name>A0A0F9MY40_9ZZZZ</name>
<evidence type="ECO:0000313" key="2">
    <source>
        <dbReference type="EMBL" id="KKN12250.1"/>
    </source>
</evidence>
<feature type="region of interest" description="Disordered" evidence="1">
    <location>
        <begin position="88"/>
        <end position="107"/>
    </location>
</feature>
<dbReference type="AlphaFoldDB" id="A0A0F9MY40"/>
<feature type="compositionally biased region" description="Basic and acidic residues" evidence="1">
    <location>
        <begin position="94"/>
        <end position="107"/>
    </location>
</feature>
<sequence>MIRVRLFGTLTLIRDKEIEEKLERLFEPHTDDDPKDVAPYRSFVPVSTNGLKDTVPGMIEAVMKEHEILNGMGLPAEEVIIWGGNKVRANPGSKYRDPRDPDSWTKF</sequence>
<comment type="caution">
    <text evidence="2">The sequence shown here is derived from an EMBL/GenBank/DDBJ whole genome shotgun (WGS) entry which is preliminary data.</text>
</comment>
<reference evidence="2" key="1">
    <citation type="journal article" date="2015" name="Nature">
        <title>Complex archaea that bridge the gap between prokaryotes and eukaryotes.</title>
        <authorList>
            <person name="Spang A."/>
            <person name="Saw J.H."/>
            <person name="Jorgensen S.L."/>
            <person name="Zaremba-Niedzwiedzka K."/>
            <person name="Martijn J."/>
            <person name="Lind A.E."/>
            <person name="van Eijk R."/>
            <person name="Schleper C."/>
            <person name="Guy L."/>
            <person name="Ettema T.J."/>
        </authorList>
    </citation>
    <scope>NUCLEOTIDE SEQUENCE</scope>
</reference>
<accession>A0A0F9MY40</accession>
<proteinExistence type="predicted"/>
<protein>
    <submittedName>
        <fullName evidence="2">Uncharacterized protein</fullName>
    </submittedName>
</protein>
<organism evidence="2">
    <name type="scientific">marine sediment metagenome</name>
    <dbReference type="NCBI Taxonomy" id="412755"/>
    <lineage>
        <taxon>unclassified sequences</taxon>
        <taxon>metagenomes</taxon>
        <taxon>ecological metagenomes</taxon>
    </lineage>
</organism>
<dbReference type="EMBL" id="LAZR01004051">
    <property type="protein sequence ID" value="KKN12250.1"/>
    <property type="molecule type" value="Genomic_DNA"/>
</dbReference>
<gene>
    <name evidence="2" type="ORF">LCGC14_1018280</name>
</gene>
<evidence type="ECO:0000256" key="1">
    <source>
        <dbReference type="SAM" id="MobiDB-lite"/>
    </source>
</evidence>